<dbReference type="Gene3D" id="2.60.220.50">
    <property type="match status" value="1"/>
</dbReference>
<evidence type="ECO:0000313" key="4">
    <source>
        <dbReference type="Proteomes" id="UP000499080"/>
    </source>
</evidence>
<evidence type="ECO:0000313" key="2">
    <source>
        <dbReference type="EMBL" id="GBO27838.1"/>
    </source>
</evidence>
<name>A0A4Y2VVN6_ARAVE</name>
<keyword evidence="4" id="KW-1185">Reference proteome</keyword>
<accession>A0A4Y2VVN6</accession>
<dbReference type="Proteomes" id="UP000499080">
    <property type="component" value="Unassembled WGS sequence"/>
</dbReference>
<gene>
    <name evidence="1" type="ORF">AVEN_163061_1</name>
    <name evidence="2" type="ORF">AVEN_169315_1</name>
    <name evidence="3" type="ORF">AVEN_247144_1</name>
</gene>
<dbReference type="InterPro" id="IPR046338">
    <property type="entry name" value="GAIN_dom_sf"/>
</dbReference>
<dbReference type="EMBL" id="BGPR01050885">
    <property type="protein sequence ID" value="GBO27837.1"/>
    <property type="molecule type" value="Genomic_DNA"/>
</dbReference>
<evidence type="ECO:0000313" key="3">
    <source>
        <dbReference type="EMBL" id="GBO28099.1"/>
    </source>
</evidence>
<dbReference type="EMBL" id="BGPR01051120">
    <property type="protein sequence ID" value="GBO28099.1"/>
    <property type="molecule type" value="Genomic_DNA"/>
</dbReference>
<protein>
    <submittedName>
        <fullName evidence="1">Uncharacterized protein</fullName>
    </submittedName>
</protein>
<comment type="caution">
    <text evidence="1">The sequence shown here is derived from an EMBL/GenBank/DDBJ whole genome shotgun (WGS) entry which is preliminary data.</text>
</comment>
<reference evidence="1 4" key="1">
    <citation type="journal article" date="2019" name="Sci. Rep.">
        <title>Orb-weaving spider Araneus ventricosus genome elucidates the spidroin gene catalogue.</title>
        <authorList>
            <person name="Kono N."/>
            <person name="Nakamura H."/>
            <person name="Ohtoshi R."/>
            <person name="Moran D.A.P."/>
            <person name="Shinohara A."/>
            <person name="Yoshida Y."/>
            <person name="Fujiwara M."/>
            <person name="Mori M."/>
            <person name="Tomita M."/>
            <person name="Arakawa K."/>
        </authorList>
    </citation>
    <scope>NUCLEOTIDE SEQUENCE [LARGE SCALE GENOMIC DNA]</scope>
</reference>
<dbReference type="AlphaFoldDB" id="A0A4Y2VVN6"/>
<organism evidence="1 4">
    <name type="scientific">Araneus ventricosus</name>
    <name type="common">Orbweaver spider</name>
    <name type="synonym">Epeira ventricosa</name>
    <dbReference type="NCBI Taxonomy" id="182803"/>
    <lineage>
        <taxon>Eukaryota</taxon>
        <taxon>Metazoa</taxon>
        <taxon>Ecdysozoa</taxon>
        <taxon>Arthropoda</taxon>
        <taxon>Chelicerata</taxon>
        <taxon>Arachnida</taxon>
        <taxon>Araneae</taxon>
        <taxon>Araneomorphae</taxon>
        <taxon>Entelegynae</taxon>
        <taxon>Araneoidea</taxon>
        <taxon>Araneidae</taxon>
        <taxon>Araneus</taxon>
    </lineage>
</organism>
<sequence length="184" mass="21074">MYRSFQNETNPLPKLWIRINDSESESVIPNPRNQSESNSDSRIRFRGFITNPIPRIHRPRWPSALQVLKTKYGESLQLPQWDVTSGYSHRGNVMLEKGYDGQLRPEEGNISVLFTLYSDLTSIFSSQEAQNESDSSGVLNSAVVSATVSQNRKPRPISRPVRILMEHLLPKPNDTACVFWNMQR</sequence>
<proteinExistence type="predicted"/>
<evidence type="ECO:0000313" key="1">
    <source>
        <dbReference type="EMBL" id="GBO27837.1"/>
    </source>
</evidence>
<dbReference type="EMBL" id="BGPR01050886">
    <property type="protein sequence ID" value="GBO27838.1"/>
    <property type="molecule type" value="Genomic_DNA"/>
</dbReference>
<dbReference type="OrthoDB" id="6434605at2759"/>